<name>A0A6J7X3D1_9CAUD</name>
<protein>
    <submittedName>
        <fullName evidence="1">Uncharacterized protein</fullName>
    </submittedName>
</protein>
<sequence length="85" mass="9920">MRYLLLILLLTGCSTTVPVTAKFPEAPNELLQKCPTLKQLDEEVKLSDVAKNITYNYTTYYECAIKHDAWIEWYQSQKKIFESVK</sequence>
<gene>
    <name evidence="1" type="ORF">UFOVP242_77</name>
</gene>
<evidence type="ECO:0000313" key="1">
    <source>
        <dbReference type="EMBL" id="CAB5221793.1"/>
    </source>
</evidence>
<reference evidence="1" key="1">
    <citation type="submission" date="2020-05" db="EMBL/GenBank/DDBJ databases">
        <authorList>
            <person name="Chiriac C."/>
            <person name="Salcher M."/>
            <person name="Ghai R."/>
            <person name="Kavagutti S V."/>
        </authorList>
    </citation>
    <scope>NUCLEOTIDE SEQUENCE</scope>
</reference>
<dbReference type="EMBL" id="LR798294">
    <property type="protein sequence ID" value="CAB5221793.1"/>
    <property type="molecule type" value="Genomic_DNA"/>
</dbReference>
<organism evidence="1">
    <name type="scientific">uncultured Caudovirales phage</name>
    <dbReference type="NCBI Taxonomy" id="2100421"/>
    <lineage>
        <taxon>Viruses</taxon>
        <taxon>Duplodnaviria</taxon>
        <taxon>Heunggongvirae</taxon>
        <taxon>Uroviricota</taxon>
        <taxon>Caudoviricetes</taxon>
        <taxon>Peduoviridae</taxon>
        <taxon>Maltschvirus</taxon>
        <taxon>Maltschvirus maltsch</taxon>
    </lineage>
</organism>
<accession>A0A6J7X3D1</accession>
<proteinExistence type="predicted"/>
<dbReference type="Pfam" id="PF23793">
    <property type="entry name" value="LysC"/>
    <property type="match status" value="1"/>
</dbReference>
<dbReference type="InterPro" id="IPR058979">
    <property type="entry name" value="LysC-like"/>
</dbReference>